<dbReference type="CDD" id="cd23415">
    <property type="entry name" value="beta-trefoil_Ricin_AH"/>
    <property type="match status" value="1"/>
</dbReference>
<comment type="caution">
    <text evidence="2">The sequence shown here is derived from an EMBL/GenBank/DDBJ whole genome shotgun (WGS) entry which is preliminary data.</text>
</comment>
<feature type="signal peptide" evidence="1">
    <location>
        <begin position="1"/>
        <end position="27"/>
    </location>
</feature>
<keyword evidence="1" id="KW-0732">Signal</keyword>
<protein>
    <submittedName>
        <fullName evidence="2">Ricin-type beta-trefoil lectin domain protein</fullName>
    </submittedName>
</protein>
<keyword evidence="2" id="KW-0430">Lectin</keyword>
<evidence type="ECO:0000313" key="3">
    <source>
        <dbReference type="Proteomes" id="UP000468735"/>
    </source>
</evidence>
<evidence type="ECO:0000256" key="1">
    <source>
        <dbReference type="SAM" id="SignalP"/>
    </source>
</evidence>
<gene>
    <name evidence="2" type="ORF">F8566_01305</name>
</gene>
<dbReference type="RefSeq" id="WP_151557089.1">
    <property type="nucleotide sequence ID" value="NZ_WBMT01000001.1"/>
</dbReference>
<proteinExistence type="predicted"/>
<keyword evidence="3" id="KW-1185">Reference proteome</keyword>
<organism evidence="2 3">
    <name type="scientific">Actinomadura rudentiformis</name>
    <dbReference type="NCBI Taxonomy" id="359158"/>
    <lineage>
        <taxon>Bacteria</taxon>
        <taxon>Bacillati</taxon>
        <taxon>Actinomycetota</taxon>
        <taxon>Actinomycetes</taxon>
        <taxon>Streptosporangiales</taxon>
        <taxon>Thermomonosporaceae</taxon>
        <taxon>Actinomadura</taxon>
    </lineage>
</organism>
<feature type="chain" id="PRO_5026162411" evidence="1">
    <location>
        <begin position="28"/>
        <end position="156"/>
    </location>
</feature>
<dbReference type="AlphaFoldDB" id="A0A6H9Z514"/>
<sequence>MRIAAAAGTLVLLSSAALVGAATSASAQTIGPHKIVQYSSKKCLTNESGDKVVLKKCAKRPPKSQQWKMTSKKFDHIRTAWLMKNQATGRCLNSNGAGTVWTSRCNKNSEWQYWLPTQMGARMNWRTRLYLDTNSRGKVVANKYDNRKKSQIWHNK</sequence>
<dbReference type="EMBL" id="WBMT01000001">
    <property type="protein sequence ID" value="KAB2352358.1"/>
    <property type="molecule type" value="Genomic_DNA"/>
</dbReference>
<accession>A0A6H9Z514</accession>
<name>A0A6H9Z514_9ACTN</name>
<dbReference type="InterPro" id="IPR035992">
    <property type="entry name" value="Ricin_B-like_lectins"/>
</dbReference>
<evidence type="ECO:0000313" key="2">
    <source>
        <dbReference type="EMBL" id="KAB2352358.1"/>
    </source>
</evidence>
<dbReference type="GO" id="GO:0030246">
    <property type="term" value="F:carbohydrate binding"/>
    <property type="evidence" value="ECO:0007669"/>
    <property type="project" value="UniProtKB-KW"/>
</dbReference>
<dbReference type="SUPFAM" id="SSF50370">
    <property type="entry name" value="Ricin B-like lectins"/>
    <property type="match status" value="1"/>
</dbReference>
<dbReference type="Proteomes" id="UP000468735">
    <property type="component" value="Unassembled WGS sequence"/>
</dbReference>
<dbReference type="OrthoDB" id="3543101at2"/>
<dbReference type="Gene3D" id="2.80.10.50">
    <property type="match status" value="1"/>
</dbReference>
<reference evidence="2 3" key="1">
    <citation type="submission" date="2019-09" db="EMBL/GenBank/DDBJ databases">
        <title>Actinomadura physcomitrii sp. nov., a novel actinomycete isolated from moss [Physcomitrium sphaericum (Ludw) Fuernr].</title>
        <authorList>
            <person name="Zhuang X."/>
            <person name="Liu C."/>
        </authorList>
    </citation>
    <scope>NUCLEOTIDE SEQUENCE [LARGE SCALE GENOMIC DNA]</scope>
    <source>
        <strain evidence="2 3">HMC1</strain>
    </source>
</reference>
<dbReference type="PROSITE" id="PS50231">
    <property type="entry name" value="RICIN_B_LECTIN"/>
    <property type="match status" value="1"/>
</dbReference>